<comment type="caution">
    <text evidence="5">The sequence shown here is derived from an EMBL/GenBank/DDBJ whole genome shotgun (WGS) entry which is preliminary data.</text>
</comment>
<evidence type="ECO:0000313" key="5">
    <source>
        <dbReference type="EMBL" id="OGM08544.1"/>
    </source>
</evidence>
<dbReference type="GO" id="GO:0008170">
    <property type="term" value="F:N-methyltransferase activity"/>
    <property type="evidence" value="ECO:0007669"/>
    <property type="project" value="InterPro"/>
</dbReference>
<reference evidence="5 6" key="1">
    <citation type="journal article" date="2016" name="Nat. Commun.">
        <title>Thousands of microbial genomes shed light on interconnected biogeochemical processes in an aquifer system.</title>
        <authorList>
            <person name="Anantharaman K."/>
            <person name="Brown C.T."/>
            <person name="Hug L.A."/>
            <person name="Sharon I."/>
            <person name="Castelle C.J."/>
            <person name="Probst A.J."/>
            <person name="Thomas B.C."/>
            <person name="Singh A."/>
            <person name="Wilkins M.J."/>
            <person name="Karaoz U."/>
            <person name="Brodie E.L."/>
            <person name="Williams K.H."/>
            <person name="Hubbard S.S."/>
            <person name="Banfield J.F."/>
        </authorList>
    </citation>
    <scope>NUCLEOTIDE SEQUENCE [LARGE SCALE GENOMIC DNA]</scope>
</reference>
<dbReference type="GO" id="GO:0032259">
    <property type="term" value="P:methylation"/>
    <property type="evidence" value="ECO:0007669"/>
    <property type="project" value="UniProtKB-KW"/>
</dbReference>
<accession>A0A1F7X0B5</accession>
<dbReference type="InterPro" id="IPR002941">
    <property type="entry name" value="DNA_methylase_N4/N6"/>
</dbReference>
<protein>
    <recommendedName>
        <fullName evidence="3">Methyltransferase</fullName>
        <ecNumber evidence="3">2.1.1.-</ecNumber>
    </recommendedName>
</protein>
<comment type="similarity">
    <text evidence="3">Belongs to the N(4)/N(6)-methyltransferase family.</text>
</comment>
<dbReference type="InterPro" id="IPR001091">
    <property type="entry name" value="RM_Methyltransferase"/>
</dbReference>
<sequence length="329" mass="37944">MEKNCKKNTEIHNNFNEKHRIVLHTGDTFNFLKTIPDGVISLIISSPPYNLGKVYEKKVDIGQYLASQRLVIAELVRVLKSDGSICWEVGNYVNKGEVFPLDIYYYKIFKDLKLKLRNRIIWHFGHGLHASRRFSGRYETILWFSKSDSYKFNLDAVRIPHKYPGKRHYKGELKGQPSCNPLGKNPTDIWNVLQNDWEAGIWNIPNVKSNHPEKTIHPCQFPIELVERCVLALTSENDLVLDPYCGVGSALIAAIKNNRKAVGCDKEEMYIEIAKEKINDYFLGKLKTRPIGKPIFVPTGREKVSKIPAEWKIGAERDEDSRDLLFQQR</sequence>
<feature type="domain" description="DNA methylase N-4/N-6" evidence="4">
    <location>
        <begin position="40"/>
        <end position="276"/>
    </location>
</feature>
<dbReference type="Gene3D" id="3.40.50.150">
    <property type="entry name" value="Vaccinia Virus protein VP39"/>
    <property type="match status" value="1"/>
</dbReference>
<organism evidence="5 6">
    <name type="scientific">Candidatus Woesebacteria bacterium RBG_13_34_9</name>
    <dbReference type="NCBI Taxonomy" id="1802477"/>
    <lineage>
        <taxon>Bacteria</taxon>
        <taxon>Candidatus Woeseibacteriota</taxon>
    </lineage>
</organism>
<evidence type="ECO:0000259" key="4">
    <source>
        <dbReference type="Pfam" id="PF01555"/>
    </source>
</evidence>
<dbReference type="EC" id="2.1.1.-" evidence="3"/>
<evidence type="ECO:0000313" key="6">
    <source>
        <dbReference type="Proteomes" id="UP000179219"/>
    </source>
</evidence>
<name>A0A1F7X0B5_9BACT</name>
<evidence type="ECO:0000256" key="2">
    <source>
        <dbReference type="ARBA" id="ARBA00022679"/>
    </source>
</evidence>
<keyword evidence="2 5" id="KW-0808">Transferase</keyword>
<evidence type="ECO:0000256" key="1">
    <source>
        <dbReference type="ARBA" id="ARBA00022603"/>
    </source>
</evidence>
<dbReference type="Proteomes" id="UP000179219">
    <property type="component" value="Unassembled WGS sequence"/>
</dbReference>
<dbReference type="AlphaFoldDB" id="A0A1F7X0B5"/>
<dbReference type="PRINTS" id="PR00508">
    <property type="entry name" value="S21N4MTFRASE"/>
</dbReference>
<dbReference type="Pfam" id="PF01555">
    <property type="entry name" value="N6_N4_Mtase"/>
    <property type="match status" value="1"/>
</dbReference>
<keyword evidence="1 5" id="KW-0489">Methyltransferase</keyword>
<dbReference type="EMBL" id="MGFP01000046">
    <property type="protein sequence ID" value="OGM08544.1"/>
    <property type="molecule type" value="Genomic_DNA"/>
</dbReference>
<dbReference type="GO" id="GO:0003677">
    <property type="term" value="F:DNA binding"/>
    <property type="evidence" value="ECO:0007669"/>
    <property type="project" value="InterPro"/>
</dbReference>
<dbReference type="SUPFAM" id="SSF53335">
    <property type="entry name" value="S-adenosyl-L-methionine-dependent methyltransferases"/>
    <property type="match status" value="1"/>
</dbReference>
<proteinExistence type="inferred from homology"/>
<evidence type="ECO:0000256" key="3">
    <source>
        <dbReference type="RuleBase" id="RU362026"/>
    </source>
</evidence>
<gene>
    <name evidence="5" type="ORF">A2159_03110</name>
</gene>
<dbReference type="InterPro" id="IPR029063">
    <property type="entry name" value="SAM-dependent_MTases_sf"/>
</dbReference>